<gene>
    <name evidence="1" type="ORF">JHL16_28500</name>
</gene>
<comment type="caution">
    <text evidence="1">The sequence shown here is derived from an EMBL/GenBank/DDBJ whole genome shotgun (WGS) entry which is preliminary data.</text>
</comment>
<keyword evidence="2" id="KW-1185">Reference proteome</keyword>
<organism evidence="1 2">
    <name type="scientific">Taklimakanibacter albus</name>
    <dbReference type="NCBI Taxonomy" id="2800327"/>
    <lineage>
        <taxon>Bacteria</taxon>
        <taxon>Pseudomonadati</taxon>
        <taxon>Pseudomonadota</taxon>
        <taxon>Alphaproteobacteria</taxon>
        <taxon>Hyphomicrobiales</taxon>
        <taxon>Aestuariivirgaceae</taxon>
        <taxon>Taklimakanibacter</taxon>
    </lineage>
</organism>
<dbReference type="Proteomes" id="UP000616151">
    <property type="component" value="Unassembled WGS sequence"/>
</dbReference>
<accession>A0ACC5RD67</accession>
<name>A0ACC5RD67_9HYPH</name>
<evidence type="ECO:0000313" key="2">
    <source>
        <dbReference type="Proteomes" id="UP000616151"/>
    </source>
</evidence>
<reference evidence="1" key="1">
    <citation type="submission" date="2021-01" db="EMBL/GenBank/DDBJ databases">
        <authorList>
            <person name="Sun Q."/>
        </authorList>
    </citation>
    <scope>NUCLEOTIDE SEQUENCE</scope>
    <source>
        <strain evidence="1">YIM B02566</strain>
    </source>
</reference>
<sequence>MAIFEPTTVIGRKASKEVRRQQLIEATIDVMARKGYSGTTMFDVAKAAGLSSGIVNFHFETKERLLVETLKYLAEEYRANWHKALNAAGAGPAEQLVALLFSDFNPDICSPRKLSAWCAFWAEAQSRPTYLEHCGSNDEEYSAIVLDLCGKIIKKGRYPLSPELIARALDAVLEGLWLDLMTMAKPYSLDDAKQTIAACLHAFFPKHYPPAGEGIRSN</sequence>
<evidence type="ECO:0000313" key="1">
    <source>
        <dbReference type="EMBL" id="MBK1870338.1"/>
    </source>
</evidence>
<dbReference type="EMBL" id="JAENHL010000008">
    <property type="protein sequence ID" value="MBK1870338.1"/>
    <property type="molecule type" value="Genomic_DNA"/>
</dbReference>
<protein>
    <submittedName>
        <fullName evidence="1">TetR family transcriptional regulator C-terminal domain-containing protein</fullName>
    </submittedName>
</protein>
<proteinExistence type="predicted"/>